<organism evidence="1 2">
    <name type="scientific">Branchiostoma lanceolatum</name>
    <name type="common">Common lancelet</name>
    <name type="synonym">Amphioxus lanceolatum</name>
    <dbReference type="NCBI Taxonomy" id="7740"/>
    <lineage>
        <taxon>Eukaryota</taxon>
        <taxon>Metazoa</taxon>
        <taxon>Chordata</taxon>
        <taxon>Cephalochordata</taxon>
        <taxon>Leptocardii</taxon>
        <taxon>Amphioxiformes</taxon>
        <taxon>Branchiostomatidae</taxon>
        <taxon>Branchiostoma</taxon>
    </lineage>
</organism>
<reference evidence="1" key="1">
    <citation type="submission" date="2022-01" db="EMBL/GenBank/DDBJ databases">
        <authorList>
            <person name="Braso-Vives M."/>
        </authorList>
    </citation>
    <scope>NUCLEOTIDE SEQUENCE</scope>
</reference>
<keyword evidence="2" id="KW-1185">Reference proteome</keyword>
<dbReference type="EMBL" id="OV696698">
    <property type="protein sequence ID" value="CAH1243571.1"/>
    <property type="molecule type" value="Genomic_DNA"/>
</dbReference>
<evidence type="ECO:0000313" key="1">
    <source>
        <dbReference type="EMBL" id="CAH1243571.1"/>
    </source>
</evidence>
<protein>
    <submittedName>
        <fullName evidence="1">Hypp7123 protein</fullName>
    </submittedName>
</protein>
<accession>A0A8K0E9E1</accession>
<evidence type="ECO:0000313" key="2">
    <source>
        <dbReference type="Proteomes" id="UP000838412"/>
    </source>
</evidence>
<proteinExistence type="predicted"/>
<dbReference type="AlphaFoldDB" id="A0A8K0E9E1"/>
<dbReference type="Proteomes" id="UP000838412">
    <property type="component" value="Chromosome 13"/>
</dbReference>
<name>A0A8K0E9E1_BRALA</name>
<sequence>MMGVLLSARVVRRKSSRISAPAVCVPELPSVPPRGRKAPIVKLFRAGEAAVTTSGRDSGRNQEWIAVQSNFSHATAAATEEDIMYTRCQ</sequence>
<gene>
    <name evidence="1" type="primary">Hypp7123</name>
    <name evidence="1" type="ORF">BLAG_LOCUS6503</name>
</gene>